<proteinExistence type="predicted"/>
<dbReference type="AlphaFoldDB" id="I5BYD7"/>
<keyword evidence="2" id="KW-1185">Reference proteome</keyword>
<name>I5BYD7_9BACT</name>
<dbReference type="EMBL" id="AJYA01000040">
    <property type="protein sequence ID" value="EIM74589.1"/>
    <property type="molecule type" value="Genomic_DNA"/>
</dbReference>
<organism evidence="1 2">
    <name type="scientific">Nitritalea halalkaliphila LW7</name>
    <dbReference type="NCBI Taxonomy" id="1189621"/>
    <lineage>
        <taxon>Bacteria</taxon>
        <taxon>Pseudomonadati</taxon>
        <taxon>Bacteroidota</taxon>
        <taxon>Cytophagia</taxon>
        <taxon>Cytophagales</taxon>
        <taxon>Cyclobacteriaceae</taxon>
        <taxon>Nitritalea</taxon>
    </lineage>
</organism>
<reference evidence="1 2" key="1">
    <citation type="submission" date="2012-05" db="EMBL/GenBank/DDBJ databases">
        <title>Genome sequence of Nitritalea halalkaliphila LW7.</title>
        <authorList>
            <person name="Jangir P.K."/>
            <person name="Singh A."/>
            <person name="Shivaji S."/>
            <person name="Sharma R."/>
        </authorList>
    </citation>
    <scope>NUCLEOTIDE SEQUENCE [LARGE SCALE GENOMIC DNA]</scope>
    <source>
        <strain evidence="1 2">LW7</strain>
    </source>
</reference>
<accession>I5BYD7</accession>
<evidence type="ECO:0000313" key="2">
    <source>
        <dbReference type="Proteomes" id="UP000005551"/>
    </source>
</evidence>
<protein>
    <submittedName>
        <fullName evidence="1">Uncharacterized protein</fullName>
    </submittedName>
</protein>
<comment type="caution">
    <text evidence="1">The sequence shown here is derived from an EMBL/GenBank/DDBJ whole genome shotgun (WGS) entry which is preliminary data.</text>
</comment>
<dbReference type="RefSeq" id="WP_009056444.1">
    <property type="nucleotide sequence ID" value="NZ_AJYA01000040.1"/>
</dbReference>
<evidence type="ECO:0000313" key="1">
    <source>
        <dbReference type="EMBL" id="EIM74589.1"/>
    </source>
</evidence>
<sequence>MQELVFESTLGTRNEGWFANRKFRAVLLFYYFDGALLRNAYTFSTICRIFDEIYQIRNLNHRGGKINKVQQSIIERIRGNEAKYYFKFYGFLQDFVGTIEETLQKNLRLSQ</sequence>
<gene>
    <name evidence="1" type="ORF">A3SI_15438</name>
</gene>
<dbReference type="Proteomes" id="UP000005551">
    <property type="component" value="Unassembled WGS sequence"/>
</dbReference>
<dbReference type="STRING" id="1189621.A3SI_15438"/>